<reference evidence="1" key="1">
    <citation type="submission" date="2018-01" db="EMBL/GenBank/DDBJ databases">
        <title>An insight into the sialome of Amazonian anophelines.</title>
        <authorList>
            <person name="Ribeiro J.M."/>
            <person name="Scarpassa V."/>
            <person name="Calvo E."/>
        </authorList>
    </citation>
    <scope>NUCLEOTIDE SEQUENCE</scope>
</reference>
<evidence type="ECO:0000313" key="1">
    <source>
        <dbReference type="EMBL" id="MBW77057.1"/>
    </source>
</evidence>
<dbReference type="EMBL" id="GGFL01012879">
    <property type="protein sequence ID" value="MBW77057.1"/>
    <property type="molecule type" value="Transcribed_RNA"/>
</dbReference>
<dbReference type="AlphaFoldDB" id="A0A2M4DHL2"/>
<organism evidence="1">
    <name type="scientific">Anopheles darlingi</name>
    <name type="common">Mosquito</name>
    <dbReference type="NCBI Taxonomy" id="43151"/>
    <lineage>
        <taxon>Eukaryota</taxon>
        <taxon>Metazoa</taxon>
        <taxon>Ecdysozoa</taxon>
        <taxon>Arthropoda</taxon>
        <taxon>Hexapoda</taxon>
        <taxon>Insecta</taxon>
        <taxon>Pterygota</taxon>
        <taxon>Neoptera</taxon>
        <taxon>Endopterygota</taxon>
        <taxon>Diptera</taxon>
        <taxon>Nematocera</taxon>
        <taxon>Culicoidea</taxon>
        <taxon>Culicidae</taxon>
        <taxon>Anophelinae</taxon>
        <taxon>Anopheles</taxon>
    </lineage>
</organism>
<name>A0A2M4DHL2_ANODA</name>
<proteinExistence type="predicted"/>
<protein>
    <submittedName>
        <fullName evidence="1">Putative secreted protein</fullName>
    </submittedName>
</protein>
<accession>A0A2M4DHL2</accession>
<sequence length="87" mass="10010">MRPVRCIYCPREVAAVLLLQAIRSLPVSIVIRTQRNGFSIHPVRSRNVVLDDHRKRIPWHISSSNNCCSNKRGTRKVILIPTGRRLI</sequence>